<sequence>MMDEIHKISNKDDFIAFLNALADDFQEHHKEWYNLTIPEYLMSVANWVEDASEINESEIDWEHTDFKTIAKMFYMGKLYE</sequence>
<accession>A0A7G9GMU9</accession>
<name>A0A7G9GMU9_9FIRM</name>
<evidence type="ECO:0000313" key="3">
    <source>
        <dbReference type="Proteomes" id="UP000515856"/>
    </source>
</evidence>
<protein>
    <recommendedName>
        <fullName evidence="1">DUF7660 domain-containing protein</fullName>
    </recommendedName>
</protein>
<dbReference type="EMBL" id="CP060636">
    <property type="protein sequence ID" value="QNM12131.1"/>
    <property type="molecule type" value="Genomic_DNA"/>
</dbReference>
<proteinExistence type="predicted"/>
<dbReference type="InterPro" id="IPR056077">
    <property type="entry name" value="DUF7660"/>
</dbReference>
<dbReference type="Proteomes" id="UP000515856">
    <property type="component" value="Chromosome"/>
</dbReference>
<dbReference type="AlphaFoldDB" id="A0A7G9GMU9"/>
<dbReference type="Pfam" id="PF24693">
    <property type="entry name" value="DUF7660"/>
    <property type="match status" value="1"/>
</dbReference>
<feature type="domain" description="DUF7660" evidence="1">
    <location>
        <begin position="10"/>
        <end position="80"/>
    </location>
</feature>
<dbReference type="RefSeq" id="WP_117455109.1">
    <property type="nucleotide sequence ID" value="NZ_CP060636.1"/>
</dbReference>
<evidence type="ECO:0000259" key="1">
    <source>
        <dbReference type="Pfam" id="PF24693"/>
    </source>
</evidence>
<organism evidence="2 3">
    <name type="scientific">[Eubacterium] hominis</name>
    <dbReference type="NCBI Taxonomy" id="2764325"/>
    <lineage>
        <taxon>Bacteria</taxon>
        <taxon>Bacillati</taxon>
        <taxon>Bacillota</taxon>
        <taxon>Erysipelotrichia</taxon>
        <taxon>Erysipelotrichales</taxon>
        <taxon>Erysipelotrichaceae</taxon>
        <taxon>Amedibacillus</taxon>
    </lineage>
</organism>
<keyword evidence="3" id="KW-1185">Reference proteome</keyword>
<dbReference type="KEGG" id="ehn:H9Q80_18115"/>
<gene>
    <name evidence="2" type="ORF">H9Q80_18115</name>
</gene>
<reference evidence="2 3" key="1">
    <citation type="submission" date="2020-08" db="EMBL/GenBank/DDBJ databases">
        <authorList>
            <person name="Liu C."/>
            <person name="Sun Q."/>
        </authorList>
    </citation>
    <scope>NUCLEOTIDE SEQUENCE [LARGE SCALE GENOMIC DNA]</scope>
    <source>
        <strain evidence="2 3">NSJ-61</strain>
    </source>
</reference>
<evidence type="ECO:0000313" key="2">
    <source>
        <dbReference type="EMBL" id="QNM12131.1"/>
    </source>
</evidence>